<comment type="similarity">
    <text evidence="1">Belongs to the peptidase S1C family.</text>
</comment>
<accession>A0A1G6MH79</accession>
<feature type="region of interest" description="Disordered" evidence="4">
    <location>
        <begin position="43"/>
        <end position="63"/>
    </location>
</feature>
<dbReference type="PANTHER" id="PTHR43343">
    <property type="entry name" value="PEPTIDASE S12"/>
    <property type="match status" value="1"/>
</dbReference>
<keyword evidence="2 6" id="KW-0645">Protease</keyword>
<dbReference type="InterPro" id="IPR001478">
    <property type="entry name" value="PDZ"/>
</dbReference>
<dbReference type="InterPro" id="IPR009003">
    <property type="entry name" value="Peptidase_S1_PA"/>
</dbReference>
<dbReference type="STRING" id="168276.SAMN05444580_101177"/>
<dbReference type="InterPro" id="IPR036034">
    <property type="entry name" value="PDZ_sf"/>
</dbReference>
<dbReference type="InterPro" id="IPR001940">
    <property type="entry name" value="Peptidase_S1C"/>
</dbReference>
<keyword evidence="3" id="KW-0378">Hydrolase</keyword>
<dbReference type="Gene3D" id="2.40.10.10">
    <property type="entry name" value="Trypsin-like serine proteases"/>
    <property type="match status" value="2"/>
</dbReference>
<dbReference type="EMBL" id="FNAB01000001">
    <property type="protein sequence ID" value="SDC54791.1"/>
    <property type="molecule type" value="Genomic_DNA"/>
</dbReference>
<dbReference type="SUPFAM" id="SSF50156">
    <property type="entry name" value="PDZ domain-like"/>
    <property type="match status" value="1"/>
</dbReference>
<dbReference type="InterPro" id="IPR051201">
    <property type="entry name" value="Chloro_Bact_Ser_Proteases"/>
</dbReference>
<dbReference type="PRINTS" id="PR00834">
    <property type="entry name" value="PROTEASES2C"/>
</dbReference>
<dbReference type="GO" id="GO:0004252">
    <property type="term" value="F:serine-type endopeptidase activity"/>
    <property type="evidence" value="ECO:0007669"/>
    <property type="project" value="InterPro"/>
</dbReference>
<evidence type="ECO:0000256" key="1">
    <source>
        <dbReference type="ARBA" id="ARBA00010541"/>
    </source>
</evidence>
<proteinExistence type="inferred from homology"/>
<reference evidence="6 7" key="1">
    <citation type="submission" date="2016-10" db="EMBL/GenBank/DDBJ databases">
        <authorList>
            <person name="de Groot N.N."/>
        </authorList>
    </citation>
    <scope>NUCLEOTIDE SEQUENCE [LARGE SCALE GENOMIC DNA]</scope>
    <source>
        <strain evidence="6 7">JCM 11308</strain>
    </source>
</reference>
<keyword evidence="7" id="KW-1185">Reference proteome</keyword>
<evidence type="ECO:0000256" key="3">
    <source>
        <dbReference type="ARBA" id="ARBA00022801"/>
    </source>
</evidence>
<evidence type="ECO:0000313" key="7">
    <source>
        <dbReference type="Proteomes" id="UP000199417"/>
    </source>
</evidence>
<evidence type="ECO:0000313" key="6">
    <source>
        <dbReference type="EMBL" id="SDC54791.1"/>
    </source>
</evidence>
<dbReference type="Pfam" id="PF13365">
    <property type="entry name" value="Trypsin_2"/>
    <property type="match status" value="1"/>
</dbReference>
<sequence>MCMADVETDRTARRRPRHRRGLRLLLAALAAVALALVGTRLDTEPPRPTVVATPEVSTPAPAPLSPEELAARVVPTIVTVTSSTGLKSTAGTGIVLSEDGLVLTNHHVVDGAVDVSATAMATGRSYDAEVLGYDTFRDVAVLRLGAAEGLPVATLGDSTGLRLHDPVTAIGNAEGAGLPVASPGRVTGLNESVTARSSGDGSRNRLTGMIEVDADVRPGDSGGPLVDAAGRVVGVSTAGNPDNRPDAPAADHTGITSYAIPIDDAMGVAGQVREGRTGGTVHVGPTPFLGIAVTNSPTLQDGARVVAVGFGSPAEQAGIRSDDLITSWSGTPIRSASDLTYEMTARHPGDRVEIGWVDATGAARTASLVLGAGPP</sequence>
<dbReference type="InterPro" id="IPR033116">
    <property type="entry name" value="TRYPSIN_SER"/>
</dbReference>
<protein>
    <submittedName>
        <fullName evidence="6">Serine protease, S1-C subfamily, contains C-terminal PDZ domain</fullName>
    </submittedName>
</protein>
<dbReference type="InterPro" id="IPR043504">
    <property type="entry name" value="Peptidase_S1_PA_chymotrypsin"/>
</dbReference>
<dbReference type="Proteomes" id="UP000199417">
    <property type="component" value="Unassembled WGS sequence"/>
</dbReference>
<feature type="domain" description="PDZ" evidence="5">
    <location>
        <begin position="287"/>
        <end position="360"/>
    </location>
</feature>
<dbReference type="PANTHER" id="PTHR43343:SF3">
    <property type="entry name" value="PROTEASE DO-LIKE 8, CHLOROPLASTIC"/>
    <property type="match status" value="1"/>
</dbReference>
<dbReference type="AlphaFoldDB" id="A0A1G6MH79"/>
<organism evidence="6 7">
    <name type="scientific">Rhodococcus tukisamuensis</name>
    <dbReference type="NCBI Taxonomy" id="168276"/>
    <lineage>
        <taxon>Bacteria</taxon>
        <taxon>Bacillati</taxon>
        <taxon>Actinomycetota</taxon>
        <taxon>Actinomycetes</taxon>
        <taxon>Mycobacteriales</taxon>
        <taxon>Nocardiaceae</taxon>
        <taxon>Rhodococcus</taxon>
    </lineage>
</organism>
<dbReference type="Pfam" id="PF13180">
    <property type="entry name" value="PDZ_2"/>
    <property type="match status" value="1"/>
</dbReference>
<evidence type="ECO:0000256" key="2">
    <source>
        <dbReference type="ARBA" id="ARBA00022670"/>
    </source>
</evidence>
<dbReference type="PROSITE" id="PS00135">
    <property type="entry name" value="TRYPSIN_SER"/>
    <property type="match status" value="1"/>
</dbReference>
<dbReference type="SUPFAM" id="SSF50494">
    <property type="entry name" value="Trypsin-like serine proteases"/>
    <property type="match status" value="1"/>
</dbReference>
<gene>
    <name evidence="6" type="ORF">SAMN05444580_101177</name>
</gene>
<evidence type="ECO:0000259" key="5">
    <source>
        <dbReference type="SMART" id="SM00228"/>
    </source>
</evidence>
<dbReference type="SMART" id="SM00228">
    <property type="entry name" value="PDZ"/>
    <property type="match status" value="1"/>
</dbReference>
<dbReference type="Gene3D" id="2.30.42.10">
    <property type="match status" value="1"/>
</dbReference>
<evidence type="ECO:0000256" key="4">
    <source>
        <dbReference type="SAM" id="MobiDB-lite"/>
    </source>
</evidence>
<name>A0A1G6MH79_9NOCA</name>
<dbReference type="GO" id="GO:0006508">
    <property type="term" value="P:proteolysis"/>
    <property type="evidence" value="ECO:0007669"/>
    <property type="project" value="UniProtKB-KW"/>
</dbReference>